<organism evidence="1 2">
    <name type="scientific">Pisum sativum</name>
    <name type="common">Garden pea</name>
    <name type="synonym">Lathyrus oleraceus</name>
    <dbReference type="NCBI Taxonomy" id="3888"/>
    <lineage>
        <taxon>Eukaryota</taxon>
        <taxon>Viridiplantae</taxon>
        <taxon>Streptophyta</taxon>
        <taxon>Embryophyta</taxon>
        <taxon>Tracheophyta</taxon>
        <taxon>Spermatophyta</taxon>
        <taxon>Magnoliopsida</taxon>
        <taxon>eudicotyledons</taxon>
        <taxon>Gunneridae</taxon>
        <taxon>Pentapetalae</taxon>
        <taxon>rosids</taxon>
        <taxon>fabids</taxon>
        <taxon>Fabales</taxon>
        <taxon>Fabaceae</taxon>
        <taxon>Papilionoideae</taxon>
        <taxon>50 kb inversion clade</taxon>
        <taxon>NPAAA clade</taxon>
        <taxon>Hologalegina</taxon>
        <taxon>IRL clade</taxon>
        <taxon>Fabeae</taxon>
        <taxon>Lathyrus</taxon>
    </lineage>
</organism>
<comment type="caution">
    <text evidence="1">The sequence shown here is derived from an EMBL/GenBank/DDBJ whole genome shotgun (WGS) entry which is preliminary data.</text>
</comment>
<dbReference type="AlphaFoldDB" id="A0A9D5BQ45"/>
<accession>A0A9D5BQ45</accession>
<gene>
    <name evidence="1" type="ORF">KIW84_015373</name>
</gene>
<evidence type="ECO:0000313" key="1">
    <source>
        <dbReference type="EMBL" id="KAI5447898.1"/>
    </source>
</evidence>
<name>A0A9D5BQ45_PEA</name>
<evidence type="ECO:0000313" key="2">
    <source>
        <dbReference type="Proteomes" id="UP001058974"/>
    </source>
</evidence>
<dbReference type="Proteomes" id="UP001058974">
    <property type="component" value="Chromosome 1"/>
</dbReference>
<protein>
    <submittedName>
        <fullName evidence="1">Uncharacterized protein</fullName>
    </submittedName>
</protein>
<sequence length="111" mass="12016">MLSIVAGGLHVCGLNSTDFLLCKGCNRSGQIDVPQDGAFEYDELTLGDEHGDGVVQLISNAFVTSSFHIPISETLIAGISKDYEIDEDELILLCMTGRSLNKFISFWSAIS</sequence>
<reference evidence="1 2" key="1">
    <citation type="journal article" date="2022" name="Nat. Genet.">
        <title>Improved pea reference genome and pan-genome highlight genomic features and evolutionary characteristics.</title>
        <authorList>
            <person name="Yang T."/>
            <person name="Liu R."/>
            <person name="Luo Y."/>
            <person name="Hu S."/>
            <person name="Wang D."/>
            <person name="Wang C."/>
            <person name="Pandey M.K."/>
            <person name="Ge S."/>
            <person name="Xu Q."/>
            <person name="Li N."/>
            <person name="Li G."/>
            <person name="Huang Y."/>
            <person name="Saxena R.K."/>
            <person name="Ji Y."/>
            <person name="Li M."/>
            <person name="Yan X."/>
            <person name="He Y."/>
            <person name="Liu Y."/>
            <person name="Wang X."/>
            <person name="Xiang C."/>
            <person name="Varshney R.K."/>
            <person name="Ding H."/>
            <person name="Gao S."/>
            <person name="Zong X."/>
        </authorList>
    </citation>
    <scope>NUCLEOTIDE SEQUENCE [LARGE SCALE GENOMIC DNA]</scope>
    <source>
        <strain evidence="1 2">cv. Zhongwan 6</strain>
    </source>
</reference>
<keyword evidence="2" id="KW-1185">Reference proteome</keyword>
<dbReference type="EMBL" id="JAMSHJ010000001">
    <property type="protein sequence ID" value="KAI5447898.1"/>
    <property type="molecule type" value="Genomic_DNA"/>
</dbReference>
<proteinExistence type="predicted"/>
<dbReference type="Gramene" id="Psat01G0537300-T1">
    <property type="protein sequence ID" value="KAI5447898.1"/>
    <property type="gene ID" value="KIW84_015373"/>
</dbReference>